<evidence type="ECO:0000313" key="2">
    <source>
        <dbReference type="EMBL" id="MXU87799.1"/>
    </source>
</evidence>
<keyword evidence="1" id="KW-0472">Membrane</keyword>
<evidence type="ECO:0000256" key="1">
    <source>
        <dbReference type="SAM" id="Phobius"/>
    </source>
</evidence>
<protein>
    <submittedName>
        <fullName evidence="2">Uncharacterized protein</fullName>
    </submittedName>
</protein>
<dbReference type="AlphaFoldDB" id="A0A6B0U5L1"/>
<sequence>MESVLLVFGFLLLGSRSFLSFLLLARMILASNPLEAILFVFFFFLSILFVFLLFFLRETSEAGKRSVAPLLLLMCLLRVNKRVHRSLFSSSLAKAVAF</sequence>
<proteinExistence type="predicted"/>
<name>A0A6B0U5L1_IXORI</name>
<keyword evidence="1" id="KW-0812">Transmembrane</keyword>
<dbReference type="EMBL" id="GIFC01005716">
    <property type="protein sequence ID" value="MXU87799.1"/>
    <property type="molecule type" value="Transcribed_RNA"/>
</dbReference>
<organism evidence="2">
    <name type="scientific">Ixodes ricinus</name>
    <name type="common">Common tick</name>
    <name type="synonym">Acarus ricinus</name>
    <dbReference type="NCBI Taxonomy" id="34613"/>
    <lineage>
        <taxon>Eukaryota</taxon>
        <taxon>Metazoa</taxon>
        <taxon>Ecdysozoa</taxon>
        <taxon>Arthropoda</taxon>
        <taxon>Chelicerata</taxon>
        <taxon>Arachnida</taxon>
        <taxon>Acari</taxon>
        <taxon>Parasitiformes</taxon>
        <taxon>Ixodida</taxon>
        <taxon>Ixodoidea</taxon>
        <taxon>Ixodidae</taxon>
        <taxon>Ixodinae</taxon>
        <taxon>Ixodes</taxon>
    </lineage>
</organism>
<accession>A0A6B0U5L1</accession>
<feature type="transmembrane region" description="Helical" evidence="1">
    <location>
        <begin position="36"/>
        <end position="56"/>
    </location>
</feature>
<reference evidence="2" key="1">
    <citation type="submission" date="2019-12" db="EMBL/GenBank/DDBJ databases">
        <title>An insight into the sialome of adult female Ixodes ricinus ticks feeding for 6 days.</title>
        <authorList>
            <person name="Perner J."/>
            <person name="Ribeiro J.M.C."/>
        </authorList>
    </citation>
    <scope>NUCLEOTIDE SEQUENCE</scope>
    <source>
        <strain evidence="2">Semi-engorged</strain>
        <tissue evidence="2">Salivary glands</tissue>
    </source>
</reference>
<keyword evidence="1" id="KW-1133">Transmembrane helix</keyword>
<feature type="transmembrane region" description="Helical" evidence="1">
    <location>
        <begin position="6"/>
        <end position="24"/>
    </location>
</feature>